<dbReference type="Pfam" id="PF14159">
    <property type="entry name" value="CAAD"/>
    <property type="match status" value="1"/>
</dbReference>
<evidence type="ECO:0000313" key="5">
    <source>
        <dbReference type="Proteomes" id="UP000585474"/>
    </source>
</evidence>
<sequence>MASSTTSIPRSLSSASSSTIVDGRAPRQSAAASSQCVTIPSLSPPPVQSQSRSWKATTYCRKIARNVAAMATGEAPAELAVAELPEIVKTIQETWDKVEDKYAVSSLAVAGAVALWGSAGMLSAIDRLPLVPGVLELVGIGYTGKQDWDGLRVRLASRPIAQLAALMFLPWKISTRLSVSSSNCDSLSGRCVKSGGSGIVKFPCCCVKIQDIAIAVEAQLRPNNDDKREFTKLQDDPGGVEGQGQGENMNISGIQVPRQRFIAISKSDLLDAILMMFDSQQEIDQFLLLSSCLDSILHAEHKSILEEMRFDYNLTQSTDKKENSSNGSAGSESEVVPNGNESNSPIENTIGMGSMEEYREDKIQTDMPMAIGFSLNLRHLLGSLNKNVNQNSVTKSRISVATRFQRAFVQLLYNAQFEELSARDLRLTSALNSDYLLTLPIYVDWKRASESNAIIFRGIYVLDCLWGARLLNAFMDSTISSSLTDVLLSSGNCTFIGGNLITSCCKEENVVACFTVARMSTTSAFTFTQAHLRSHEMQWEENQVQQEGLVVKVQQWKPKVEENSIYNVEEVSIEMVVVGEQTPITVVMMEKMKEKESKENTEEGTKFQGGGANKGPIVLPLSDDTWITSDDLQQIDRDLFEYYQSRPVTHSTESSFLHPGELVGTPDPDLLLPVFIAADPRRHIQRGYATERQKGLLIGEKLDYLQSKLLQGIFIIISKPLGKVGIWITEAFKSAIQGQNAQIWSERANRWLKKQPIFQQSYAFSEQTSDNLLQVDQLSSDELPIWLAAQRAVTRYEGLLSPVGPRGRLLRKLLMWVGLIPSIAKETFDLESDVTASEPYLRPIFLSRITLSDIWKPATRNYCGNDFWKILKNAISLLFSQSVLQEPAFQELILLFTEERDEKEIEDTAEIPLLQLKIYEKISIPDLPVNTYARVSVLSNICHFSSQKAVFPNPRHGTQMKDSFSLC</sequence>
<gene>
    <name evidence="4" type="ORF">Acr_07g0003630</name>
</gene>
<dbReference type="AlphaFoldDB" id="A0A7J0EV98"/>
<feature type="domain" description="Cyanobacterial aminoacyl-tRNA synthetase CAAD" evidence="3">
    <location>
        <begin position="89"/>
        <end position="144"/>
    </location>
</feature>
<dbReference type="Proteomes" id="UP000585474">
    <property type="component" value="Unassembled WGS sequence"/>
</dbReference>
<evidence type="ECO:0000256" key="1">
    <source>
        <dbReference type="ARBA" id="ARBA00004141"/>
    </source>
</evidence>
<evidence type="ECO:0000256" key="2">
    <source>
        <dbReference type="SAM" id="MobiDB-lite"/>
    </source>
</evidence>
<protein>
    <submittedName>
        <fullName evidence="4">DUF3754 family protein, putative</fullName>
    </submittedName>
</protein>
<dbReference type="PANTHER" id="PTHR33645:SF2">
    <property type="entry name" value="FAMILY PROTEIN, PUTATIVE (DUF3754)-RELATED"/>
    <property type="match status" value="1"/>
</dbReference>
<feature type="region of interest" description="Disordered" evidence="2">
    <location>
        <begin position="1"/>
        <end position="26"/>
    </location>
</feature>
<name>A0A7J0EV98_9ERIC</name>
<comment type="subcellular location">
    <subcellularLocation>
        <location evidence="1">Membrane</location>
        <topology evidence="1">Multi-pass membrane protein</topology>
    </subcellularLocation>
</comment>
<evidence type="ECO:0000313" key="4">
    <source>
        <dbReference type="EMBL" id="GFY90166.1"/>
    </source>
</evidence>
<proteinExistence type="predicted"/>
<feature type="compositionally biased region" description="Low complexity" evidence="2">
    <location>
        <begin position="1"/>
        <end position="19"/>
    </location>
</feature>
<comment type="caution">
    <text evidence="4">The sequence shown here is derived from an EMBL/GenBank/DDBJ whole genome shotgun (WGS) entry which is preliminary data.</text>
</comment>
<accession>A0A7J0EV98</accession>
<feature type="compositionally biased region" description="Basic and acidic residues" evidence="2">
    <location>
        <begin position="595"/>
        <end position="605"/>
    </location>
</feature>
<dbReference type="OrthoDB" id="2020015at2759"/>
<evidence type="ECO:0000259" key="3">
    <source>
        <dbReference type="Pfam" id="PF14159"/>
    </source>
</evidence>
<dbReference type="EMBL" id="BJWL01000007">
    <property type="protein sequence ID" value="GFY90166.1"/>
    <property type="molecule type" value="Genomic_DNA"/>
</dbReference>
<feature type="compositionally biased region" description="Low complexity" evidence="2">
    <location>
        <begin position="324"/>
        <end position="334"/>
    </location>
</feature>
<reference evidence="4 5" key="1">
    <citation type="submission" date="2019-07" db="EMBL/GenBank/DDBJ databases">
        <title>De Novo Assembly of kiwifruit Actinidia rufa.</title>
        <authorList>
            <person name="Sugita-Konishi S."/>
            <person name="Sato K."/>
            <person name="Mori E."/>
            <person name="Abe Y."/>
            <person name="Kisaki G."/>
            <person name="Hamano K."/>
            <person name="Suezawa K."/>
            <person name="Otani M."/>
            <person name="Fukuda T."/>
            <person name="Manabe T."/>
            <person name="Gomi K."/>
            <person name="Tabuchi M."/>
            <person name="Akimitsu K."/>
            <person name="Kataoka I."/>
        </authorList>
    </citation>
    <scope>NUCLEOTIDE SEQUENCE [LARGE SCALE GENOMIC DNA]</scope>
    <source>
        <strain evidence="5">cv. Fuchu</strain>
    </source>
</reference>
<dbReference type="PANTHER" id="PTHR33645">
    <property type="entry name" value="AMINOPEPTIDASE (DUF3754)"/>
    <property type="match status" value="1"/>
</dbReference>
<organism evidence="4 5">
    <name type="scientific">Actinidia rufa</name>
    <dbReference type="NCBI Taxonomy" id="165716"/>
    <lineage>
        <taxon>Eukaryota</taxon>
        <taxon>Viridiplantae</taxon>
        <taxon>Streptophyta</taxon>
        <taxon>Embryophyta</taxon>
        <taxon>Tracheophyta</taxon>
        <taxon>Spermatophyta</taxon>
        <taxon>Magnoliopsida</taxon>
        <taxon>eudicotyledons</taxon>
        <taxon>Gunneridae</taxon>
        <taxon>Pentapetalae</taxon>
        <taxon>asterids</taxon>
        <taxon>Ericales</taxon>
        <taxon>Actinidiaceae</taxon>
        <taxon>Actinidia</taxon>
    </lineage>
</organism>
<feature type="region of interest" description="Disordered" evidence="2">
    <location>
        <begin position="595"/>
        <end position="614"/>
    </location>
</feature>
<dbReference type="GO" id="GO:0016020">
    <property type="term" value="C:membrane"/>
    <property type="evidence" value="ECO:0007669"/>
    <property type="project" value="UniProtKB-SubCell"/>
</dbReference>
<dbReference type="InterPro" id="IPR025564">
    <property type="entry name" value="CAAD_dom"/>
</dbReference>
<feature type="region of interest" description="Disordered" evidence="2">
    <location>
        <begin position="317"/>
        <end position="349"/>
    </location>
</feature>
<keyword evidence="5" id="KW-1185">Reference proteome</keyword>